<evidence type="ECO:0000313" key="4">
    <source>
        <dbReference type="EMBL" id="EQD45519.1"/>
    </source>
</evidence>
<dbReference type="EMBL" id="AUZY01008570">
    <property type="protein sequence ID" value="EQD45519.1"/>
    <property type="molecule type" value="Genomic_DNA"/>
</dbReference>
<name>T1AXW5_9ZZZZ</name>
<gene>
    <name evidence="4" type="ORF">B1B_13030</name>
</gene>
<evidence type="ECO:0000259" key="3">
    <source>
        <dbReference type="Pfam" id="PF00534"/>
    </source>
</evidence>
<reference evidence="4" key="1">
    <citation type="submission" date="2013-08" db="EMBL/GenBank/DDBJ databases">
        <authorList>
            <person name="Mendez C."/>
            <person name="Richter M."/>
            <person name="Ferrer M."/>
            <person name="Sanchez J."/>
        </authorList>
    </citation>
    <scope>NUCLEOTIDE SEQUENCE</scope>
</reference>
<dbReference type="Pfam" id="PF00534">
    <property type="entry name" value="Glycos_transf_1"/>
    <property type="match status" value="1"/>
</dbReference>
<sequence>DPRAFACYGHVLQSALVARERQVPLVVSTHYHPADASENALRRGLLRVQDVGFGASAYRVARALVVETELEARLVGEFAPADRIHIIPPGIDLSLWEETSARSIDDLPNGYFLFVGRIAPNKGLPLLVDALARLPPSERRPLLLMGSDWGERAMVEARARERGVADLVRFLGHVDDAARYRAIVRSASVFVLPSEWEAFGLVLLESMAAGVPIVATAVGGVPEVLDGGRAGCLVPYGDAERLADGLRGAFAGSEDTRRRTVVASERVRAYDWNLAADRHRALYRSVRD</sequence>
<keyword evidence="1 4" id="KW-0328">Glycosyltransferase</keyword>
<dbReference type="Gene3D" id="3.40.50.2000">
    <property type="entry name" value="Glycogen Phosphorylase B"/>
    <property type="match status" value="2"/>
</dbReference>
<dbReference type="SUPFAM" id="SSF53756">
    <property type="entry name" value="UDP-Glycosyltransferase/glycogen phosphorylase"/>
    <property type="match status" value="1"/>
</dbReference>
<keyword evidence="2 4" id="KW-0808">Transferase</keyword>
<feature type="non-terminal residue" evidence="4">
    <location>
        <position position="1"/>
    </location>
</feature>
<accession>T1AXW5</accession>
<feature type="domain" description="Glycosyl transferase family 1" evidence="3">
    <location>
        <begin position="110"/>
        <end position="257"/>
    </location>
</feature>
<dbReference type="CDD" id="cd03801">
    <property type="entry name" value="GT4_PimA-like"/>
    <property type="match status" value="1"/>
</dbReference>
<evidence type="ECO:0000256" key="2">
    <source>
        <dbReference type="ARBA" id="ARBA00022679"/>
    </source>
</evidence>
<protein>
    <submittedName>
        <fullName evidence="4">Glycosyl transferase, group 1</fullName>
        <ecNumber evidence="4">2.4.-.-</ecNumber>
    </submittedName>
</protein>
<dbReference type="PANTHER" id="PTHR12526">
    <property type="entry name" value="GLYCOSYLTRANSFERASE"/>
    <property type="match status" value="1"/>
</dbReference>
<dbReference type="EC" id="2.4.-.-" evidence="4"/>
<dbReference type="GO" id="GO:0016757">
    <property type="term" value="F:glycosyltransferase activity"/>
    <property type="evidence" value="ECO:0007669"/>
    <property type="project" value="UniProtKB-KW"/>
</dbReference>
<reference evidence="4" key="2">
    <citation type="journal article" date="2014" name="ISME J.">
        <title>Microbial stratification in low pH oxic and suboxic macroscopic growths along an acid mine drainage.</title>
        <authorList>
            <person name="Mendez-Garcia C."/>
            <person name="Mesa V."/>
            <person name="Sprenger R.R."/>
            <person name="Richter M."/>
            <person name="Diez M.S."/>
            <person name="Solano J."/>
            <person name="Bargiela R."/>
            <person name="Golyshina O.V."/>
            <person name="Manteca A."/>
            <person name="Ramos J.L."/>
            <person name="Gallego J.R."/>
            <person name="Llorente I."/>
            <person name="Martins Dos Santos V.A."/>
            <person name="Jensen O.N."/>
            <person name="Pelaez A.I."/>
            <person name="Sanchez J."/>
            <person name="Ferrer M."/>
        </authorList>
    </citation>
    <scope>NUCLEOTIDE SEQUENCE</scope>
</reference>
<dbReference type="AlphaFoldDB" id="T1AXW5"/>
<organism evidence="4">
    <name type="scientific">mine drainage metagenome</name>
    <dbReference type="NCBI Taxonomy" id="410659"/>
    <lineage>
        <taxon>unclassified sequences</taxon>
        <taxon>metagenomes</taxon>
        <taxon>ecological metagenomes</taxon>
    </lineage>
</organism>
<proteinExistence type="predicted"/>
<dbReference type="PANTHER" id="PTHR12526:SF510">
    <property type="entry name" value="D-INOSITOL 3-PHOSPHATE GLYCOSYLTRANSFERASE"/>
    <property type="match status" value="1"/>
</dbReference>
<dbReference type="InterPro" id="IPR001296">
    <property type="entry name" value="Glyco_trans_1"/>
</dbReference>
<evidence type="ECO:0000256" key="1">
    <source>
        <dbReference type="ARBA" id="ARBA00022676"/>
    </source>
</evidence>
<comment type="caution">
    <text evidence="4">The sequence shown here is derived from an EMBL/GenBank/DDBJ whole genome shotgun (WGS) entry which is preliminary data.</text>
</comment>